<dbReference type="InterPro" id="IPR027417">
    <property type="entry name" value="P-loop_NTPase"/>
</dbReference>
<dbReference type="SUPFAM" id="SSF47769">
    <property type="entry name" value="SAM/Pointed domain"/>
    <property type="match status" value="1"/>
</dbReference>
<dbReference type="InterPro" id="IPR029787">
    <property type="entry name" value="Nucleotide_cyclase"/>
</dbReference>
<dbReference type="PANTHER" id="PTHR16305">
    <property type="entry name" value="TESTICULAR SOLUBLE ADENYLYL CYCLASE"/>
    <property type="match status" value="1"/>
</dbReference>
<dbReference type="PANTHER" id="PTHR16305:SF28">
    <property type="entry name" value="GUANYLATE CYCLASE DOMAIN-CONTAINING PROTEIN"/>
    <property type="match status" value="1"/>
</dbReference>
<dbReference type="GO" id="GO:0035556">
    <property type="term" value="P:intracellular signal transduction"/>
    <property type="evidence" value="ECO:0007669"/>
    <property type="project" value="InterPro"/>
</dbReference>
<name>A0NZG5_ROSAI</name>
<evidence type="ECO:0000259" key="3">
    <source>
        <dbReference type="PROSITE" id="PS50125"/>
    </source>
</evidence>
<dbReference type="CDD" id="cd07302">
    <property type="entry name" value="CHD"/>
    <property type="match status" value="1"/>
</dbReference>
<evidence type="ECO:0000313" key="5">
    <source>
        <dbReference type="Proteomes" id="UP000004848"/>
    </source>
</evidence>
<dbReference type="EMBL" id="AAUW01000018">
    <property type="protein sequence ID" value="EAV41844.1"/>
    <property type="molecule type" value="Genomic_DNA"/>
</dbReference>
<comment type="caution">
    <text evidence="4">The sequence shown here is derived from an EMBL/GenBank/DDBJ whole genome shotgun (WGS) entry which is preliminary data.</text>
</comment>
<accession>A0NZG5</accession>
<dbReference type="InterPro" id="IPR013761">
    <property type="entry name" value="SAM/pointed_sf"/>
</dbReference>
<evidence type="ECO:0000313" key="4">
    <source>
        <dbReference type="EMBL" id="EAV41844.1"/>
    </source>
</evidence>
<dbReference type="InterPro" id="IPR041664">
    <property type="entry name" value="AAA_16"/>
</dbReference>
<sequence length="1077" mass="119071">MEERGLGDYGALLEKHGVDMDVLPHLEYAHLAEMGLSIGARLKLLKEIDKGLRETQHQDAKKPSGPSAERRQLTAMFCDIVGYTRLSADLDPEETRRLLREYWKAVKSITARFGGHIAQYLGDGALIYFGYPAALEDDAERAVNAALALLAHNQEAEGHGAADLHMRIGIATGPVVVGLPSQLKSRPEDALAVGSNVNLAARLQAMAAPDSLLIDDVTRKLVGDLFVLEPLGEQTIAGLEKPKLVFQVIASRLARSRFEAKSRSRSGIFLGRGTETTLAIDAWRKVQAGACHVVSVRGEPGIGKSHFVWQLTDTIASEGFEVIQLQCTPGQANTPFFPLAEAIMEQADVSPGATDEEKARKLRKLVGSQLDLSSEQLVVLGGLVGSASNKVAAPMANPAVWRKQAFQILRRFFVEKAAVRPLVLVVEDMHWCDPTSLEFLQSIVSDSAPAPILMITTSRPDGWQALNAPSGKDTKLFLERLTADDTTGFVKELLGRDAPKAIVDLIFERTDGVPLFVEELTNVILEKDLLLRTGHGVELSRQLDMGDIPSNLQSILLARLDRLGEHKRLAQVASCIGRSFSIDVLAGVADVGETAFKEGLEVLQSAELIHSSGGLPSRQFTFRHALIRDAAYGTLLAADRRDIHARIAEVMPELPNFDSLLRPEDMAFHLARAERFEEAIVRWHEAAVVANYRSASEEAIAYLKKGLELLEHVEGKSRREALEFLLLIELVAPYRSVRGFAAPEVGETTRRAIQLADQAQDVDAILPLLYNQWVYVFVTGHRDDGDALIDELFARCSYDQGNLLRMTAHRAKAANEFLRGRFSSARQNFEISVGLYDPKYQASVTYSIGLDALVAASGYNALVCWCLGDSEAAEENMDRALAHSARLDLAGSRAFATYHEALLRGVLMEQQDILVKNGRLLQKVGLEHHYNMWLACGRLLEAMGICCQKPSEHSIKLVDKRLEEFRDMGVVYLPTYETFIARRWLDLGKAREGLAHIKNARMLMEQFGEVWNEPEVGRVEAQLRLFEGCEPEVAEAILRQAVGVAKRQQSRSFGNRIESDHRALQEKIVSTRNDLFA</sequence>
<organism evidence="4 5">
    <name type="scientific">Roseibium aggregatum (strain ATCC 25650 / DSM 13394 / JCM 20685 / NBRC 16684 / NCIMB 2208 / IAM 12614 / B1)</name>
    <name type="common">Stappia aggregata</name>
    <dbReference type="NCBI Taxonomy" id="384765"/>
    <lineage>
        <taxon>Bacteria</taxon>
        <taxon>Pseudomonadati</taxon>
        <taxon>Pseudomonadota</taxon>
        <taxon>Alphaproteobacteria</taxon>
        <taxon>Hyphomicrobiales</taxon>
        <taxon>Stappiaceae</taxon>
        <taxon>Roseibium</taxon>
    </lineage>
</organism>
<dbReference type="eggNOG" id="COG3899">
    <property type="taxonomic scope" value="Bacteria"/>
</dbReference>
<dbReference type="GO" id="GO:0009190">
    <property type="term" value="P:cyclic nucleotide biosynthetic process"/>
    <property type="evidence" value="ECO:0007669"/>
    <property type="project" value="InterPro"/>
</dbReference>
<dbReference type="GO" id="GO:0005524">
    <property type="term" value="F:ATP binding"/>
    <property type="evidence" value="ECO:0007669"/>
    <property type="project" value="UniProtKB-KW"/>
</dbReference>
<keyword evidence="2" id="KW-0067">ATP-binding</keyword>
<protein>
    <submittedName>
        <fullName evidence="4">Putative adenylate cyclase</fullName>
    </submittedName>
</protein>
<dbReference type="SMART" id="SM00044">
    <property type="entry name" value="CYCc"/>
    <property type="match status" value="1"/>
</dbReference>
<dbReference type="PROSITE" id="PS50125">
    <property type="entry name" value="GUANYLATE_CYCLASE_2"/>
    <property type="match status" value="1"/>
</dbReference>
<dbReference type="SUPFAM" id="SSF55073">
    <property type="entry name" value="Nucleotide cyclase"/>
    <property type="match status" value="1"/>
</dbReference>
<gene>
    <name evidence="4" type="ORF">SIAM614_31266</name>
</gene>
<dbReference type="AlphaFoldDB" id="A0NZG5"/>
<proteinExistence type="predicted"/>
<dbReference type="Pfam" id="PF00211">
    <property type="entry name" value="Guanylate_cyc"/>
    <property type="match status" value="1"/>
</dbReference>
<evidence type="ECO:0000256" key="1">
    <source>
        <dbReference type="ARBA" id="ARBA00022741"/>
    </source>
</evidence>
<dbReference type="GO" id="GO:0004016">
    <property type="term" value="F:adenylate cyclase activity"/>
    <property type="evidence" value="ECO:0007669"/>
    <property type="project" value="TreeGrafter"/>
</dbReference>
<reference evidence="4 5" key="1">
    <citation type="submission" date="2006-05" db="EMBL/GenBank/DDBJ databases">
        <authorList>
            <person name="King G."/>
            <person name="Ferriera S."/>
            <person name="Johnson J."/>
            <person name="Kravitz S."/>
            <person name="Beeson K."/>
            <person name="Sutton G."/>
            <person name="Rogers Y.-H."/>
            <person name="Friedman R."/>
            <person name="Frazier M."/>
            <person name="Venter J.C."/>
        </authorList>
    </citation>
    <scope>NUCLEOTIDE SEQUENCE [LARGE SCALE GENOMIC DNA]</scope>
    <source>
        <strain evidence="5">ATCC 25650 / DSM 13394 / JCM 20685 / NBRC 16684 / NCIMB 2208 / IAM 12614 / B1</strain>
    </source>
</reference>
<dbReference type="eggNOG" id="COG2114">
    <property type="taxonomic scope" value="Bacteria"/>
</dbReference>
<dbReference type="GO" id="GO:0005737">
    <property type="term" value="C:cytoplasm"/>
    <property type="evidence" value="ECO:0007669"/>
    <property type="project" value="TreeGrafter"/>
</dbReference>
<keyword evidence="1" id="KW-0547">Nucleotide-binding</keyword>
<dbReference type="InterPro" id="IPR001054">
    <property type="entry name" value="A/G_cyclase"/>
</dbReference>
<dbReference type="SUPFAM" id="SSF52540">
    <property type="entry name" value="P-loop containing nucleoside triphosphate hydrolases"/>
    <property type="match status" value="1"/>
</dbReference>
<dbReference type="Proteomes" id="UP000004848">
    <property type="component" value="Unassembled WGS sequence"/>
</dbReference>
<dbReference type="Gene3D" id="3.30.70.1230">
    <property type="entry name" value="Nucleotide cyclase"/>
    <property type="match status" value="1"/>
</dbReference>
<evidence type="ECO:0000256" key="2">
    <source>
        <dbReference type="ARBA" id="ARBA00022840"/>
    </source>
</evidence>
<dbReference type="Gene3D" id="1.10.150.50">
    <property type="entry name" value="Transcription Factor, Ets-1"/>
    <property type="match status" value="1"/>
</dbReference>
<dbReference type="Pfam" id="PF13191">
    <property type="entry name" value="AAA_16"/>
    <property type="match status" value="1"/>
</dbReference>
<feature type="domain" description="Guanylate cyclase" evidence="3">
    <location>
        <begin position="74"/>
        <end position="204"/>
    </location>
</feature>